<dbReference type="Pfam" id="PF26616">
    <property type="entry name" value="CorA-like"/>
    <property type="match status" value="1"/>
</dbReference>
<feature type="domain" description="CorA-like transporter" evidence="2">
    <location>
        <begin position="6"/>
        <end position="282"/>
    </location>
</feature>
<keyword evidence="4" id="KW-1185">Reference proteome</keyword>
<feature type="transmembrane region" description="Helical" evidence="1">
    <location>
        <begin position="513"/>
        <end position="535"/>
    </location>
</feature>
<sequence length="607" mass="69221">MQAIRESCDKADNYPLNLVCQNTYQHILSDYVSRLNAREKDLFMDKDACSVDFLQHSGEKGVHQTNIKTLSDLKAHLWKDVEETKSLPKCRFMFMTAPHSRERLKISRAMMSYAFSYHQVSAGFLDFVFQFGKTDFARNSQYSGFRHESSLGEHFQSLEVPELHRSGPQIRMCYSLKSVESSKANEEWPWSIRSLAVYHSFYVPSGQAEWIVVKGNQLMKTRVASLASSHRFTSTAAAHRTVEQYFTLNIEFHQLFADWSAEGWRWYIDYLEDKFQALTRHALAAAVEVPLAKVPSPLDIAPPSRYSSFSSASTLTSWKVDPCDYREKVQGSPGLMSGPSTLMPINEISHETPNFNNNTPGPSSGTDDFSFNDFQKIQDLGEKTSEALFVLKSNDAVLSEFAAYYRSIPNSRTFDGELAKRLSLLANPIHTMIDRISLTQKELRIQIERAKALRELLTNRKTLLYSILEYRNVQASRSLAEKAQTSTDNVEVLTREMHKIAQKTQQETVSMRIITLVTLFFLPGTFISTVMSTDIVHWDTNAEGRMVRVVSLEALWVYLASTLPLMVVTFAGWYGVHWWVNASGKEKLRAKIYPFARPKRLHRAGTA</sequence>
<proteinExistence type="predicted"/>
<evidence type="ECO:0000259" key="2">
    <source>
        <dbReference type="Pfam" id="PF26616"/>
    </source>
</evidence>
<evidence type="ECO:0000313" key="4">
    <source>
        <dbReference type="Proteomes" id="UP000799770"/>
    </source>
</evidence>
<keyword evidence="1" id="KW-1133">Transmembrane helix</keyword>
<dbReference type="AlphaFoldDB" id="A0A6A5ZC11"/>
<keyword evidence="1" id="KW-0472">Membrane</keyword>
<organism evidence="3 4">
    <name type="scientific">Lophiotrema nucula</name>
    <dbReference type="NCBI Taxonomy" id="690887"/>
    <lineage>
        <taxon>Eukaryota</taxon>
        <taxon>Fungi</taxon>
        <taxon>Dikarya</taxon>
        <taxon>Ascomycota</taxon>
        <taxon>Pezizomycotina</taxon>
        <taxon>Dothideomycetes</taxon>
        <taxon>Pleosporomycetidae</taxon>
        <taxon>Pleosporales</taxon>
        <taxon>Lophiotremataceae</taxon>
        <taxon>Lophiotrema</taxon>
    </lineage>
</organism>
<dbReference type="OrthoDB" id="5396681at2759"/>
<dbReference type="EMBL" id="ML977320">
    <property type="protein sequence ID" value="KAF2116785.1"/>
    <property type="molecule type" value="Genomic_DNA"/>
</dbReference>
<dbReference type="InterPro" id="IPR058257">
    <property type="entry name" value="CorA-like_dom"/>
</dbReference>
<accession>A0A6A5ZC11</accession>
<evidence type="ECO:0000313" key="3">
    <source>
        <dbReference type="EMBL" id="KAF2116785.1"/>
    </source>
</evidence>
<keyword evidence="1" id="KW-0812">Transmembrane</keyword>
<evidence type="ECO:0000256" key="1">
    <source>
        <dbReference type="SAM" id="Phobius"/>
    </source>
</evidence>
<gene>
    <name evidence="3" type="ORF">BDV96DRAFT_598636</name>
</gene>
<protein>
    <recommendedName>
        <fullName evidence="2">CorA-like transporter domain-containing protein</fullName>
    </recommendedName>
</protein>
<reference evidence="3" key="1">
    <citation type="journal article" date="2020" name="Stud. Mycol.">
        <title>101 Dothideomycetes genomes: a test case for predicting lifestyles and emergence of pathogens.</title>
        <authorList>
            <person name="Haridas S."/>
            <person name="Albert R."/>
            <person name="Binder M."/>
            <person name="Bloem J."/>
            <person name="Labutti K."/>
            <person name="Salamov A."/>
            <person name="Andreopoulos B."/>
            <person name="Baker S."/>
            <person name="Barry K."/>
            <person name="Bills G."/>
            <person name="Bluhm B."/>
            <person name="Cannon C."/>
            <person name="Castanera R."/>
            <person name="Culley D."/>
            <person name="Daum C."/>
            <person name="Ezra D."/>
            <person name="Gonzalez J."/>
            <person name="Henrissat B."/>
            <person name="Kuo A."/>
            <person name="Liang C."/>
            <person name="Lipzen A."/>
            <person name="Lutzoni F."/>
            <person name="Magnuson J."/>
            <person name="Mondo S."/>
            <person name="Nolan M."/>
            <person name="Ohm R."/>
            <person name="Pangilinan J."/>
            <person name="Park H.-J."/>
            <person name="Ramirez L."/>
            <person name="Alfaro M."/>
            <person name="Sun H."/>
            <person name="Tritt A."/>
            <person name="Yoshinaga Y."/>
            <person name="Zwiers L.-H."/>
            <person name="Turgeon B."/>
            <person name="Goodwin S."/>
            <person name="Spatafora J."/>
            <person name="Crous P."/>
            <person name="Grigoriev I."/>
        </authorList>
    </citation>
    <scope>NUCLEOTIDE SEQUENCE</scope>
    <source>
        <strain evidence="3">CBS 627.86</strain>
    </source>
</reference>
<name>A0A6A5ZC11_9PLEO</name>
<dbReference type="Proteomes" id="UP000799770">
    <property type="component" value="Unassembled WGS sequence"/>
</dbReference>
<dbReference type="Gene3D" id="1.20.58.340">
    <property type="entry name" value="Magnesium transport protein CorA, transmembrane region"/>
    <property type="match status" value="1"/>
</dbReference>
<feature type="transmembrane region" description="Helical" evidence="1">
    <location>
        <begin position="555"/>
        <end position="580"/>
    </location>
</feature>